<keyword evidence="1" id="KW-0812">Transmembrane</keyword>
<dbReference type="Proteomes" id="UP000239203">
    <property type="component" value="Unassembled WGS sequence"/>
</dbReference>
<accession>A0A2S6GYV1</accession>
<feature type="transmembrane region" description="Helical" evidence="1">
    <location>
        <begin position="139"/>
        <end position="163"/>
    </location>
</feature>
<dbReference type="EMBL" id="PTIX01000002">
    <property type="protein sequence ID" value="PPK70403.1"/>
    <property type="molecule type" value="Genomic_DNA"/>
</dbReference>
<keyword evidence="1" id="KW-0472">Membrane</keyword>
<evidence type="ECO:0000256" key="1">
    <source>
        <dbReference type="SAM" id="Phobius"/>
    </source>
</evidence>
<proteinExistence type="predicted"/>
<comment type="caution">
    <text evidence="2">The sequence shown here is derived from an EMBL/GenBank/DDBJ whole genome shotgun (WGS) entry which is preliminary data.</text>
</comment>
<dbReference type="RefSeq" id="WP_104477322.1">
    <property type="nucleotide sequence ID" value="NZ_CP154825.1"/>
</dbReference>
<feature type="transmembrane region" description="Helical" evidence="1">
    <location>
        <begin position="169"/>
        <end position="189"/>
    </location>
</feature>
<name>A0A2S6GYV1_9PSEU</name>
<organism evidence="2 3">
    <name type="scientific">Actinokineospora auranticolor</name>
    <dbReference type="NCBI Taxonomy" id="155976"/>
    <lineage>
        <taxon>Bacteria</taxon>
        <taxon>Bacillati</taxon>
        <taxon>Actinomycetota</taxon>
        <taxon>Actinomycetes</taxon>
        <taxon>Pseudonocardiales</taxon>
        <taxon>Pseudonocardiaceae</taxon>
        <taxon>Actinokineospora</taxon>
    </lineage>
</organism>
<sequence>MKRRNNVPLPNTQAGAPIEVAALGSMYQAERSENVSLLNTNIALLGAVLAYAAASVAFLDKVPQLPRVAAGLVPIPLWVGMLYSTVLVALAGRRGSSALIVEKALFSHTGMDPKKQNQVGSKAGEYIVNPTLAPWPYRIIIAVVYVVPWVLVGLYTTHLLVTYVRPGTLFYTMATAYALLLVLVITAYYRAFRDRPRP</sequence>
<evidence type="ECO:0000313" key="2">
    <source>
        <dbReference type="EMBL" id="PPK70403.1"/>
    </source>
</evidence>
<feature type="transmembrane region" description="Helical" evidence="1">
    <location>
        <begin position="71"/>
        <end position="91"/>
    </location>
</feature>
<protein>
    <submittedName>
        <fullName evidence="2">Uncharacterized protein</fullName>
    </submittedName>
</protein>
<evidence type="ECO:0000313" key="3">
    <source>
        <dbReference type="Proteomes" id="UP000239203"/>
    </source>
</evidence>
<gene>
    <name evidence="2" type="ORF">CLV40_102318</name>
</gene>
<dbReference type="OrthoDB" id="9967446at2"/>
<keyword evidence="3" id="KW-1185">Reference proteome</keyword>
<feature type="transmembrane region" description="Helical" evidence="1">
    <location>
        <begin position="35"/>
        <end position="59"/>
    </location>
</feature>
<reference evidence="2 3" key="1">
    <citation type="submission" date="2018-02" db="EMBL/GenBank/DDBJ databases">
        <title>Genomic Encyclopedia of Archaeal and Bacterial Type Strains, Phase II (KMG-II): from individual species to whole genera.</title>
        <authorList>
            <person name="Goeker M."/>
        </authorList>
    </citation>
    <scope>NUCLEOTIDE SEQUENCE [LARGE SCALE GENOMIC DNA]</scope>
    <source>
        <strain evidence="2 3">YU 961-1</strain>
    </source>
</reference>
<keyword evidence="1" id="KW-1133">Transmembrane helix</keyword>
<dbReference type="AlphaFoldDB" id="A0A2S6GYV1"/>